<reference evidence="2 3" key="1">
    <citation type="submission" date="2018-11" db="EMBL/GenBank/DDBJ databases">
        <authorList>
            <consortium name="Pathogen Informatics"/>
        </authorList>
    </citation>
    <scope>NUCLEOTIDE SEQUENCE [LARGE SCALE GENOMIC DNA]</scope>
</reference>
<name>A0A3P7WDB1_9BILA</name>
<accession>A0A3P7WDB1</accession>
<dbReference type="AlphaFoldDB" id="A0A3P7WDB1"/>
<protein>
    <submittedName>
        <fullName evidence="2">Uncharacterized protein</fullName>
    </submittedName>
</protein>
<keyword evidence="1" id="KW-1133">Transmembrane helix</keyword>
<evidence type="ECO:0000256" key="1">
    <source>
        <dbReference type="SAM" id="Phobius"/>
    </source>
</evidence>
<evidence type="ECO:0000313" key="2">
    <source>
        <dbReference type="EMBL" id="VDO15222.1"/>
    </source>
</evidence>
<organism evidence="2 3">
    <name type="scientific">Brugia timori</name>
    <dbReference type="NCBI Taxonomy" id="42155"/>
    <lineage>
        <taxon>Eukaryota</taxon>
        <taxon>Metazoa</taxon>
        <taxon>Ecdysozoa</taxon>
        <taxon>Nematoda</taxon>
        <taxon>Chromadorea</taxon>
        <taxon>Rhabditida</taxon>
        <taxon>Spirurina</taxon>
        <taxon>Spiruromorpha</taxon>
        <taxon>Filarioidea</taxon>
        <taxon>Onchocercidae</taxon>
        <taxon>Brugia</taxon>
    </lineage>
</organism>
<keyword evidence="3" id="KW-1185">Reference proteome</keyword>
<keyword evidence="1" id="KW-0472">Membrane</keyword>
<keyword evidence="1" id="KW-0812">Transmembrane</keyword>
<dbReference type="Proteomes" id="UP000280834">
    <property type="component" value="Unassembled WGS sequence"/>
</dbReference>
<evidence type="ECO:0000313" key="3">
    <source>
        <dbReference type="Proteomes" id="UP000280834"/>
    </source>
</evidence>
<gene>
    <name evidence="2" type="ORF">BTMF_LOCUS3648</name>
</gene>
<sequence length="85" mass="10531">MHELAYLWFVLLQLFVKFYLQHTYFVQSNPLPLHKNHREFVKQFLCSICRRWHYLNNSRFWKTIRTNYSTRCCMFQIKYSADSGS</sequence>
<dbReference type="EMBL" id="UZAG01003356">
    <property type="protein sequence ID" value="VDO15222.1"/>
    <property type="molecule type" value="Genomic_DNA"/>
</dbReference>
<feature type="transmembrane region" description="Helical" evidence="1">
    <location>
        <begin position="6"/>
        <end position="26"/>
    </location>
</feature>
<proteinExistence type="predicted"/>